<keyword evidence="4 6" id="KW-1133">Transmembrane helix</keyword>
<feature type="transmembrane region" description="Helical" evidence="6">
    <location>
        <begin position="51"/>
        <end position="70"/>
    </location>
</feature>
<dbReference type="Proteomes" id="UP000054874">
    <property type="component" value="Unassembled WGS sequence"/>
</dbReference>
<sequence>MKQNILDIKKLMNGATIAGMLTLLVLVILGFRIGIFQSAESFRSFIEKGGLWGIVLFITFQAVQVVIPVLPGSLGCVVGVMAFGPVMGFIYNYLGICLGSLWAFLLARQYGRPFVKKITKPEHFEKYQSWLEKEKRFDTLFAAAIFFPVAPDDFLCFLAGLTKMTVKKFSVIILLGKPAALAAYSFALTMGFEQIMKFLA</sequence>
<proteinExistence type="inferred from homology"/>
<evidence type="ECO:0000256" key="5">
    <source>
        <dbReference type="ARBA" id="ARBA00023136"/>
    </source>
</evidence>
<comment type="caution">
    <text evidence="8">The sequence shown here is derived from an EMBL/GenBank/DDBJ whole genome shotgun (WGS) entry which is preliminary data.</text>
</comment>
<dbReference type="STRING" id="290052.ASU35_06610"/>
<comment type="similarity">
    <text evidence="6">Belongs to the TVP38/TMEM64 family.</text>
</comment>
<accession>A0A0V8QIZ3</accession>
<dbReference type="InterPro" id="IPR015414">
    <property type="entry name" value="TMEM64"/>
</dbReference>
<feature type="transmembrane region" description="Helical" evidence="6">
    <location>
        <begin position="140"/>
        <end position="160"/>
    </location>
</feature>
<dbReference type="InterPro" id="IPR032816">
    <property type="entry name" value="VTT_dom"/>
</dbReference>
<evidence type="ECO:0000256" key="6">
    <source>
        <dbReference type="RuleBase" id="RU366058"/>
    </source>
</evidence>
<evidence type="ECO:0000256" key="4">
    <source>
        <dbReference type="ARBA" id="ARBA00022989"/>
    </source>
</evidence>
<evidence type="ECO:0000256" key="2">
    <source>
        <dbReference type="ARBA" id="ARBA00022475"/>
    </source>
</evidence>
<keyword evidence="9" id="KW-1185">Reference proteome</keyword>
<feature type="transmembrane region" description="Helical" evidence="6">
    <location>
        <begin position="12"/>
        <end position="31"/>
    </location>
</feature>
<evidence type="ECO:0000313" key="9">
    <source>
        <dbReference type="Proteomes" id="UP000054874"/>
    </source>
</evidence>
<evidence type="ECO:0000256" key="3">
    <source>
        <dbReference type="ARBA" id="ARBA00022692"/>
    </source>
</evidence>
<dbReference type="PANTHER" id="PTHR12677:SF49">
    <property type="entry name" value="TVP38_TMEM64 FAMILY MEMBRANE PROTEIN"/>
    <property type="match status" value="1"/>
</dbReference>
<name>A0A0V8QIZ3_9FIRM</name>
<dbReference type="AlphaFoldDB" id="A0A0V8QIZ3"/>
<feature type="transmembrane region" description="Helical" evidence="6">
    <location>
        <begin position="172"/>
        <end position="192"/>
    </location>
</feature>
<dbReference type="Pfam" id="PF09335">
    <property type="entry name" value="VTT_dom"/>
    <property type="match status" value="1"/>
</dbReference>
<evidence type="ECO:0000313" key="8">
    <source>
        <dbReference type="EMBL" id="KSV60073.1"/>
    </source>
</evidence>
<protein>
    <recommendedName>
        <fullName evidence="6">TVP38/TMEM64 family membrane protein</fullName>
    </recommendedName>
</protein>
<feature type="transmembrane region" description="Helical" evidence="6">
    <location>
        <begin position="90"/>
        <end position="107"/>
    </location>
</feature>
<keyword evidence="3 6" id="KW-0812">Transmembrane</keyword>
<dbReference type="PANTHER" id="PTHR12677">
    <property type="entry name" value="GOLGI APPARATUS MEMBRANE PROTEIN TVP38-RELATED"/>
    <property type="match status" value="1"/>
</dbReference>
<organism evidence="8 9">
    <name type="scientific">Acetivibrio ethanolgignens</name>
    <dbReference type="NCBI Taxonomy" id="290052"/>
    <lineage>
        <taxon>Bacteria</taxon>
        <taxon>Bacillati</taxon>
        <taxon>Bacillota</taxon>
        <taxon>Clostridia</taxon>
        <taxon>Eubacteriales</taxon>
        <taxon>Oscillospiraceae</taxon>
        <taxon>Acetivibrio</taxon>
    </lineage>
</organism>
<comment type="subcellular location">
    <subcellularLocation>
        <location evidence="1 6">Cell membrane</location>
        <topology evidence="1 6">Multi-pass membrane protein</topology>
    </subcellularLocation>
</comment>
<evidence type="ECO:0000256" key="1">
    <source>
        <dbReference type="ARBA" id="ARBA00004651"/>
    </source>
</evidence>
<dbReference type="OrthoDB" id="371137at2"/>
<dbReference type="RefSeq" id="WP_058351653.1">
    <property type="nucleotide sequence ID" value="NZ_CABMMD010000046.1"/>
</dbReference>
<feature type="domain" description="VTT" evidence="7">
    <location>
        <begin position="71"/>
        <end position="188"/>
    </location>
</feature>
<dbReference type="EMBL" id="LNAM01000046">
    <property type="protein sequence ID" value="KSV60073.1"/>
    <property type="molecule type" value="Genomic_DNA"/>
</dbReference>
<evidence type="ECO:0000259" key="7">
    <source>
        <dbReference type="Pfam" id="PF09335"/>
    </source>
</evidence>
<dbReference type="GO" id="GO:0005886">
    <property type="term" value="C:plasma membrane"/>
    <property type="evidence" value="ECO:0007669"/>
    <property type="project" value="UniProtKB-SubCell"/>
</dbReference>
<keyword evidence="5 6" id="KW-0472">Membrane</keyword>
<keyword evidence="2 6" id="KW-1003">Cell membrane</keyword>
<gene>
    <name evidence="8" type="ORF">ASU35_06610</name>
</gene>
<reference evidence="8 9" key="1">
    <citation type="submission" date="2015-11" db="EMBL/GenBank/DDBJ databases">
        <title>Butyribacter intestini gen. nov., sp. nov., a butyric acid-producing bacterium of the family Lachnospiraceae isolated from the human faeces.</title>
        <authorList>
            <person name="Zou Y."/>
            <person name="Xue W."/>
            <person name="Luo G."/>
            <person name="Lv M."/>
        </authorList>
    </citation>
    <scope>NUCLEOTIDE SEQUENCE [LARGE SCALE GENOMIC DNA]</scope>
    <source>
        <strain evidence="8 9">ACET-33324</strain>
    </source>
</reference>